<dbReference type="Gene3D" id="1.20.1250.20">
    <property type="entry name" value="MFS general substrate transporter like domains"/>
    <property type="match status" value="1"/>
</dbReference>
<feature type="transmembrane region" description="Helical" evidence="5">
    <location>
        <begin position="392"/>
        <end position="413"/>
    </location>
</feature>
<keyword evidence="2 5" id="KW-0812">Transmembrane</keyword>
<dbReference type="EMBL" id="JBGFUD010000183">
    <property type="protein sequence ID" value="MFH4973917.1"/>
    <property type="molecule type" value="Genomic_DNA"/>
</dbReference>
<dbReference type="AlphaFoldDB" id="A0ABD6E4I7"/>
<dbReference type="Proteomes" id="UP001608902">
    <property type="component" value="Unassembled WGS sequence"/>
</dbReference>
<keyword evidence="8" id="KW-1185">Reference proteome</keyword>
<feature type="transmembrane region" description="Helical" evidence="5">
    <location>
        <begin position="453"/>
        <end position="477"/>
    </location>
</feature>
<evidence type="ECO:0000259" key="6">
    <source>
        <dbReference type="PROSITE" id="PS50850"/>
    </source>
</evidence>
<name>A0ABD6E4I7_9BILA</name>
<evidence type="ECO:0000256" key="2">
    <source>
        <dbReference type="ARBA" id="ARBA00022692"/>
    </source>
</evidence>
<dbReference type="PROSITE" id="PS50850">
    <property type="entry name" value="MFS"/>
    <property type="match status" value="1"/>
</dbReference>
<dbReference type="PANTHER" id="PTHR23503">
    <property type="entry name" value="SOLUTE CARRIER FAMILY 2"/>
    <property type="match status" value="1"/>
</dbReference>
<dbReference type="PANTHER" id="PTHR23503:SF11">
    <property type="entry name" value="MAJOR FACILITATOR SUPERFAMILY (MFS) PROFILE DOMAIN-CONTAINING PROTEIN"/>
    <property type="match status" value="1"/>
</dbReference>
<dbReference type="InterPro" id="IPR020846">
    <property type="entry name" value="MFS_dom"/>
</dbReference>
<comment type="subcellular location">
    <subcellularLocation>
        <location evidence="1">Membrane</location>
        <topology evidence="1">Multi-pass membrane protein</topology>
    </subcellularLocation>
</comment>
<evidence type="ECO:0000313" key="7">
    <source>
        <dbReference type="EMBL" id="MFH4973917.1"/>
    </source>
</evidence>
<feature type="transmembrane region" description="Helical" evidence="5">
    <location>
        <begin position="213"/>
        <end position="232"/>
    </location>
</feature>
<feature type="transmembrane region" description="Helical" evidence="5">
    <location>
        <begin position="141"/>
        <end position="168"/>
    </location>
</feature>
<feature type="domain" description="Major facilitator superfamily (MFS) profile" evidence="6">
    <location>
        <begin position="30"/>
        <end position="481"/>
    </location>
</feature>
<dbReference type="Pfam" id="PF00083">
    <property type="entry name" value="Sugar_tr"/>
    <property type="match status" value="1"/>
</dbReference>
<feature type="transmembrane region" description="Helical" evidence="5">
    <location>
        <begin position="365"/>
        <end position="386"/>
    </location>
</feature>
<dbReference type="PROSITE" id="PS00217">
    <property type="entry name" value="SUGAR_TRANSPORT_2"/>
    <property type="match status" value="1"/>
</dbReference>
<evidence type="ECO:0000313" key="8">
    <source>
        <dbReference type="Proteomes" id="UP001608902"/>
    </source>
</evidence>
<protein>
    <recommendedName>
        <fullName evidence="6">Major facilitator superfamily (MFS) profile domain-containing protein</fullName>
    </recommendedName>
</protein>
<dbReference type="GO" id="GO:0016020">
    <property type="term" value="C:membrane"/>
    <property type="evidence" value="ECO:0007669"/>
    <property type="project" value="UniProtKB-SubCell"/>
</dbReference>
<dbReference type="SUPFAM" id="SSF103473">
    <property type="entry name" value="MFS general substrate transporter"/>
    <property type="match status" value="1"/>
</dbReference>
<feature type="transmembrane region" description="Helical" evidence="5">
    <location>
        <begin position="425"/>
        <end position="447"/>
    </location>
</feature>
<feature type="transmembrane region" description="Helical" evidence="5">
    <location>
        <begin position="189"/>
        <end position="207"/>
    </location>
</feature>
<evidence type="ECO:0000256" key="1">
    <source>
        <dbReference type="ARBA" id="ARBA00004141"/>
    </source>
</evidence>
<gene>
    <name evidence="7" type="ORF">AB6A40_000626</name>
</gene>
<proteinExistence type="predicted"/>
<feature type="transmembrane region" description="Helical" evidence="5">
    <location>
        <begin position="83"/>
        <end position="107"/>
    </location>
</feature>
<evidence type="ECO:0000256" key="4">
    <source>
        <dbReference type="ARBA" id="ARBA00023136"/>
    </source>
</evidence>
<sequence>MRHHSHSTEIWHPYHRVEPVEMYVRLFVIASITSILANWQFGYQITYVNTSVDTFYIFLNSTYCAGTTSNNCSFPSSEWTTHWSILTASFYLGAAVGIVLVPAVINYFGVRQTLILACIPSIIGGILQVITGLLTTTGYTIITTLISVGRILLGLHAGSTLCLLPLFITEISPLKDRGFLNTLQQFSQSLSTLSGFVIGSENIIYFGAGRFEWLQMISLIPAVVFFFILLILPETPKRCLKHFADDEQKMKSVRFYHGHSSVERAIDELNDEEHNNICCDRRIQWKSTTIKGLLLGSTAAMSYAFTGDDIIDTFSSQLIQSYSPHENAIGTDMTADLITVFLGIILVVASLIGSLLIHKFGNRRLLIFGLIGTAISNSLVTLFSWQTSAVPIILSFVLTKCFIGLGAGAPAWFLTSELVPPQMTFICQSISTGLLLLMNGIVTFVFLPLKSALSWFSILMLTTGPALLSAVLLYLFLPETKNKCYSQVRDNLSQSVFSGITLKHGFDRLKSYGTINE</sequence>
<evidence type="ECO:0000256" key="5">
    <source>
        <dbReference type="SAM" id="Phobius"/>
    </source>
</evidence>
<reference evidence="7 8" key="1">
    <citation type="submission" date="2024-08" db="EMBL/GenBank/DDBJ databases">
        <title>Gnathostoma spinigerum genome.</title>
        <authorList>
            <person name="Gonzalez-Bertolin B."/>
            <person name="Monzon S."/>
            <person name="Zaballos A."/>
            <person name="Jimenez P."/>
            <person name="Dekumyoy P."/>
            <person name="Varona S."/>
            <person name="Cuesta I."/>
            <person name="Sumanam S."/>
            <person name="Adisakwattana P."/>
            <person name="Gasser R.B."/>
            <person name="Hernandez-Gonzalez A."/>
            <person name="Young N.D."/>
            <person name="Perteguer M.J."/>
        </authorList>
    </citation>
    <scope>NUCLEOTIDE SEQUENCE [LARGE SCALE GENOMIC DNA]</scope>
    <source>
        <strain evidence="7">AL3</strain>
        <tissue evidence="7">Liver</tissue>
    </source>
</reference>
<feature type="transmembrane region" description="Helical" evidence="5">
    <location>
        <begin position="22"/>
        <end position="41"/>
    </location>
</feature>
<dbReference type="InterPro" id="IPR036259">
    <property type="entry name" value="MFS_trans_sf"/>
</dbReference>
<organism evidence="7 8">
    <name type="scientific">Gnathostoma spinigerum</name>
    <dbReference type="NCBI Taxonomy" id="75299"/>
    <lineage>
        <taxon>Eukaryota</taxon>
        <taxon>Metazoa</taxon>
        <taxon>Ecdysozoa</taxon>
        <taxon>Nematoda</taxon>
        <taxon>Chromadorea</taxon>
        <taxon>Rhabditida</taxon>
        <taxon>Spirurina</taxon>
        <taxon>Gnathostomatomorpha</taxon>
        <taxon>Gnathostomatoidea</taxon>
        <taxon>Gnathostomatidae</taxon>
        <taxon>Gnathostoma</taxon>
    </lineage>
</organism>
<feature type="transmembrane region" description="Helical" evidence="5">
    <location>
        <begin position="337"/>
        <end position="358"/>
    </location>
</feature>
<keyword evidence="4 5" id="KW-0472">Membrane</keyword>
<keyword evidence="3 5" id="KW-1133">Transmembrane helix</keyword>
<feature type="transmembrane region" description="Helical" evidence="5">
    <location>
        <begin position="114"/>
        <end position="135"/>
    </location>
</feature>
<evidence type="ECO:0000256" key="3">
    <source>
        <dbReference type="ARBA" id="ARBA00022989"/>
    </source>
</evidence>
<feature type="transmembrane region" description="Helical" evidence="5">
    <location>
        <begin position="290"/>
        <end position="306"/>
    </location>
</feature>
<dbReference type="InterPro" id="IPR005828">
    <property type="entry name" value="MFS_sugar_transport-like"/>
</dbReference>
<dbReference type="InterPro" id="IPR045263">
    <property type="entry name" value="GLUT"/>
</dbReference>
<accession>A0ABD6E4I7</accession>
<comment type="caution">
    <text evidence="7">The sequence shown here is derived from an EMBL/GenBank/DDBJ whole genome shotgun (WGS) entry which is preliminary data.</text>
</comment>
<dbReference type="InterPro" id="IPR005829">
    <property type="entry name" value="Sugar_transporter_CS"/>
</dbReference>